<dbReference type="SMART" id="SM00086">
    <property type="entry name" value="PAC"/>
    <property type="match status" value="3"/>
</dbReference>
<proteinExistence type="predicted"/>
<evidence type="ECO:0000256" key="3">
    <source>
        <dbReference type="ARBA" id="ARBA00022553"/>
    </source>
</evidence>
<dbReference type="Pfam" id="PF01627">
    <property type="entry name" value="Hpt"/>
    <property type="match status" value="1"/>
</dbReference>
<dbReference type="InterPro" id="IPR005467">
    <property type="entry name" value="His_kinase_dom"/>
</dbReference>
<feature type="domain" description="PAC" evidence="10">
    <location>
        <begin position="486"/>
        <end position="539"/>
    </location>
</feature>
<dbReference type="Gene3D" id="3.30.565.10">
    <property type="entry name" value="Histidine kinase-like ATPase, C-terminal domain"/>
    <property type="match status" value="1"/>
</dbReference>
<evidence type="ECO:0000256" key="6">
    <source>
        <dbReference type="SAM" id="Coils"/>
    </source>
</evidence>
<accession>A0ABP7MBH8</accession>
<dbReference type="Pfam" id="PF08447">
    <property type="entry name" value="PAS_3"/>
    <property type="match status" value="2"/>
</dbReference>
<feature type="modified residue" description="4-aspartylphosphate" evidence="5">
    <location>
        <position position="985"/>
    </location>
</feature>
<organism evidence="12 13">
    <name type="scientific">Hymenobacter algoricola</name>
    <dbReference type="NCBI Taxonomy" id="486267"/>
    <lineage>
        <taxon>Bacteria</taxon>
        <taxon>Pseudomonadati</taxon>
        <taxon>Bacteroidota</taxon>
        <taxon>Cytophagia</taxon>
        <taxon>Cytophagales</taxon>
        <taxon>Hymenobacteraceae</taxon>
        <taxon>Hymenobacter</taxon>
    </lineage>
</organism>
<evidence type="ECO:0000256" key="5">
    <source>
        <dbReference type="PROSITE-ProRule" id="PRU00169"/>
    </source>
</evidence>
<evidence type="ECO:0000259" key="7">
    <source>
        <dbReference type="PROSITE" id="PS50109"/>
    </source>
</evidence>
<dbReference type="InterPro" id="IPR003594">
    <property type="entry name" value="HATPase_dom"/>
</dbReference>
<evidence type="ECO:0000259" key="8">
    <source>
        <dbReference type="PROSITE" id="PS50110"/>
    </source>
</evidence>
<keyword evidence="3 5" id="KW-0597">Phosphoprotein</keyword>
<feature type="domain" description="Response regulatory" evidence="8">
    <location>
        <begin position="936"/>
        <end position="1054"/>
    </location>
</feature>
<dbReference type="InterPro" id="IPR001789">
    <property type="entry name" value="Sig_transdc_resp-reg_receiver"/>
</dbReference>
<feature type="domain" description="HPt" evidence="11">
    <location>
        <begin position="1092"/>
        <end position="1189"/>
    </location>
</feature>
<dbReference type="InterPro" id="IPR000014">
    <property type="entry name" value="PAS"/>
</dbReference>
<dbReference type="PROSITE" id="PS50112">
    <property type="entry name" value="PAS"/>
    <property type="match status" value="3"/>
</dbReference>
<dbReference type="InterPro" id="IPR000700">
    <property type="entry name" value="PAS-assoc_C"/>
</dbReference>
<dbReference type="SMART" id="SM00387">
    <property type="entry name" value="HATPase_c"/>
    <property type="match status" value="1"/>
</dbReference>
<dbReference type="EC" id="2.7.13.3" evidence="2"/>
<gene>
    <name evidence="12" type="ORF">GCM10022406_02020</name>
</gene>
<dbReference type="PROSITE" id="PS50110">
    <property type="entry name" value="RESPONSE_REGULATORY"/>
    <property type="match status" value="1"/>
</dbReference>
<dbReference type="Pfam" id="PF13188">
    <property type="entry name" value="PAS_8"/>
    <property type="match status" value="1"/>
</dbReference>
<keyword evidence="13" id="KW-1185">Reference proteome</keyword>
<dbReference type="CDD" id="cd16922">
    <property type="entry name" value="HATPase_EvgS-ArcB-TorS-like"/>
    <property type="match status" value="1"/>
</dbReference>
<dbReference type="RefSeq" id="WP_345108777.1">
    <property type="nucleotide sequence ID" value="NZ_BAABDH010000003.1"/>
</dbReference>
<dbReference type="CDD" id="cd00082">
    <property type="entry name" value="HisKA"/>
    <property type="match status" value="1"/>
</dbReference>
<dbReference type="SUPFAM" id="SSF55874">
    <property type="entry name" value="ATPase domain of HSP90 chaperone/DNA topoisomerase II/histidine kinase"/>
    <property type="match status" value="1"/>
</dbReference>
<evidence type="ECO:0000256" key="4">
    <source>
        <dbReference type="PROSITE-ProRule" id="PRU00110"/>
    </source>
</evidence>
<evidence type="ECO:0000313" key="13">
    <source>
        <dbReference type="Proteomes" id="UP001499909"/>
    </source>
</evidence>
<dbReference type="InterPro" id="IPR036097">
    <property type="entry name" value="HisK_dim/P_sf"/>
</dbReference>
<dbReference type="Pfam" id="PF00072">
    <property type="entry name" value="Response_reg"/>
    <property type="match status" value="1"/>
</dbReference>
<dbReference type="PROSITE" id="PS50113">
    <property type="entry name" value="PAC"/>
    <property type="match status" value="3"/>
</dbReference>
<dbReference type="Gene3D" id="1.10.287.130">
    <property type="match status" value="1"/>
</dbReference>
<feature type="domain" description="PAC" evidence="10">
    <location>
        <begin position="621"/>
        <end position="672"/>
    </location>
</feature>
<dbReference type="InterPro" id="IPR036890">
    <property type="entry name" value="HATPase_C_sf"/>
</dbReference>
<dbReference type="SUPFAM" id="SSF47384">
    <property type="entry name" value="Homodimeric domain of signal transducing histidine kinase"/>
    <property type="match status" value="1"/>
</dbReference>
<dbReference type="InterPro" id="IPR035965">
    <property type="entry name" value="PAS-like_dom_sf"/>
</dbReference>
<keyword evidence="6" id="KW-0175">Coiled coil</keyword>
<dbReference type="SMART" id="SM00388">
    <property type="entry name" value="HisKA"/>
    <property type="match status" value="1"/>
</dbReference>
<dbReference type="InterPro" id="IPR013656">
    <property type="entry name" value="PAS_4"/>
</dbReference>
<dbReference type="NCBIfam" id="TIGR00229">
    <property type="entry name" value="sensory_box"/>
    <property type="match status" value="3"/>
</dbReference>
<sequence>MTLIRYRQLRQQLRQAQRAQADTQAELTALQAQVAQQTTAATHQIATLLRSIPTALLAEDDQQRVVLVNQPLCDMLGLPGAPAAYLGRPSADMMVQATVPFRDEATVQARCQAVRAAQQRVKGQLLRLTNGVILQQDYLPVLQHGATTLHLWSYEDVTQQQQQQERMRELSRLPEQNPQPILRCNGAGEVYYANQAAHSVLTLLEQPQERESRDFLQHEIRLALEEQQTRISERPLAGQFYLWTVVPFAPQSQCNVYLTDITTRRRVEVELRRTQLFTQRINDTVPTLVFVFDLETLSISYCNQQCRALLGYTEAEVMAAGPLILPRVMSREDWQNWQHRIPKLASLADSQTLTAEYQARHRNGHWRWLHVKSTAFTRHADGTVRQLVVVGEDITDRRTTEEALRQSRLFVERVANTVPNLIYIYDIQQLRNVYCNRYVETVLGYSPDEMQAMGTQVLTRMMPEQEVGRLQAHFEEVTQLADGESRDIEYHLFHRNGSVRWLRVSHTPFERDAEGRVRLLVGAAEDVTNWKLAEEQRRSANRRLAEQNRLFRQVIDTTPHLIYLKDGHGNYQLANQATADLYDLSIDEVLHTAPDKLPGRAADINSFIQTDQQVIATGHDITEEKAFTRPNGEVVWFYSIKRPFVLADGTVQVLGIDSNITELKGTQQALGAAKDAAEENTRVKQDFLANMSHEIRTPMNGILGLAGLLAKTPLDEQQGQYLSHIRHSAEQLLVIINDILAMTQLSSGKLRVENTAFELQDVLRACHQLLLPRAAEKGIALELELPPGGRPTIVYGDPYRLRQILLNLLSNAVKFTEQGSVRLRCRRLTDADEQAIFEFGVSDTGIGIPQHQLGQIFESFTQGSASTAREYGGSGLGLSISYGLVQLLGGEIIVESTLGEGSSFHFNLPFGTAQASDVPTPPRPAALNYRSLGARRALLAEDNAVNQFLVKTLLHSWGFHVDTATTGPEALVCFRQNAYDVVLMDIQMPGMDGAAATRLLRQHPDPQRAATPVLALTAHAMRGEAQRYLAAGFNAYLSKPFREEELFRIIADLLQGRAFVVPPALAAAETPAPPAIVLLYDLSGIRRLANGNEDFVGRLVQLFIQTTPPIVRELEQHLADQQWTPLASTAHHLKSSLDGLHIRSLHAVVRELEACATTAADPQRLARLVTQVRLVTDQVIGQLQQEFTT</sequence>
<dbReference type="SUPFAM" id="SSF55785">
    <property type="entry name" value="PYP-like sensor domain (PAS domain)"/>
    <property type="match status" value="4"/>
</dbReference>
<name>A0ABP7MBH8_9BACT</name>
<evidence type="ECO:0000313" key="12">
    <source>
        <dbReference type="EMBL" id="GAA3919086.1"/>
    </source>
</evidence>
<feature type="domain" description="PAS" evidence="9">
    <location>
        <begin position="273"/>
        <end position="318"/>
    </location>
</feature>
<dbReference type="Gene3D" id="1.20.120.160">
    <property type="entry name" value="HPT domain"/>
    <property type="match status" value="1"/>
</dbReference>
<feature type="coiled-coil region" evidence="6">
    <location>
        <begin position="6"/>
        <end position="33"/>
    </location>
</feature>
<dbReference type="PANTHER" id="PTHR45339:SF5">
    <property type="entry name" value="HISTIDINE KINASE"/>
    <property type="match status" value="1"/>
</dbReference>
<dbReference type="InterPro" id="IPR004358">
    <property type="entry name" value="Sig_transdc_His_kin-like_C"/>
</dbReference>
<feature type="modified residue" description="Phosphohistidine" evidence="4">
    <location>
        <position position="1131"/>
    </location>
</feature>
<dbReference type="InterPro" id="IPR001610">
    <property type="entry name" value="PAC"/>
</dbReference>
<dbReference type="InterPro" id="IPR003661">
    <property type="entry name" value="HisK_dim/P_dom"/>
</dbReference>
<dbReference type="InterPro" id="IPR008207">
    <property type="entry name" value="Sig_transdc_His_kin_Hpt_dom"/>
</dbReference>
<evidence type="ECO:0000259" key="10">
    <source>
        <dbReference type="PROSITE" id="PS50113"/>
    </source>
</evidence>
<dbReference type="PROSITE" id="PS50109">
    <property type="entry name" value="HIS_KIN"/>
    <property type="match status" value="1"/>
</dbReference>
<dbReference type="EMBL" id="BAABDH010000003">
    <property type="protein sequence ID" value="GAA3919086.1"/>
    <property type="molecule type" value="Genomic_DNA"/>
</dbReference>
<feature type="domain" description="PAC" evidence="10">
    <location>
        <begin position="353"/>
        <end position="406"/>
    </location>
</feature>
<feature type="domain" description="Histidine kinase" evidence="7">
    <location>
        <begin position="690"/>
        <end position="912"/>
    </location>
</feature>
<reference evidence="13" key="1">
    <citation type="journal article" date="2019" name="Int. J. Syst. Evol. Microbiol.">
        <title>The Global Catalogue of Microorganisms (GCM) 10K type strain sequencing project: providing services to taxonomists for standard genome sequencing and annotation.</title>
        <authorList>
            <consortium name="The Broad Institute Genomics Platform"/>
            <consortium name="The Broad Institute Genome Sequencing Center for Infectious Disease"/>
            <person name="Wu L."/>
            <person name="Ma J."/>
        </authorList>
    </citation>
    <scope>NUCLEOTIDE SEQUENCE [LARGE SCALE GENOMIC DNA]</scope>
    <source>
        <strain evidence="13">JCM 17214</strain>
    </source>
</reference>
<dbReference type="CDD" id="cd00130">
    <property type="entry name" value="PAS"/>
    <property type="match status" value="3"/>
</dbReference>
<evidence type="ECO:0000259" key="11">
    <source>
        <dbReference type="PROSITE" id="PS50894"/>
    </source>
</evidence>
<protein>
    <recommendedName>
        <fullName evidence="2">histidine kinase</fullName>
        <ecNumber evidence="2">2.7.13.3</ecNumber>
    </recommendedName>
</protein>
<dbReference type="InterPro" id="IPR036641">
    <property type="entry name" value="HPT_dom_sf"/>
</dbReference>
<evidence type="ECO:0000259" key="9">
    <source>
        <dbReference type="PROSITE" id="PS50112"/>
    </source>
</evidence>
<dbReference type="Pfam" id="PF00512">
    <property type="entry name" value="HisKA"/>
    <property type="match status" value="1"/>
</dbReference>
<dbReference type="Proteomes" id="UP001499909">
    <property type="component" value="Unassembled WGS sequence"/>
</dbReference>
<feature type="domain" description="PAS" evidence="9">
    <location>
        <begin position="547"/>
        <end position="590"/>
    </location>
</feature>
<dbReference type="CDD" id="cd17546">
    <property type="entry name" value="REC_hyHK_CKI1_RcsC-like"/>
    <property type="match status" value="1"/>
</dbReference>
<dbReference type="SMART" id="SM00448">
    <property type="entry name" value="REC"/>
    <property type="match status" value="1"/>
</dbReference>
<dbReference type="PROSITE" id="PS50894">
    <property type="entry name" value="HPT"/>
    <property type="match status" value="1"/>
</dbReference>
<dbReference type="Gene3D" id="3.40.50.2300">
    <property type="match status" value="1"/>
</dbReference>
<dbReference type="SUPFAM" id="SSF47226">
    <property type="entry name" value="Histidine-containing phosphotransfer domain, HPT domain"/>
    <property type="match status" value="1"/>
</dbReference>
<dbReference type="PANTHER" id="PTHR45339">
    <property type="entry name" value="HYBRID SIGNAL TRANSDUCTION HISTIDINE KINASE J"/>
    <property type="match status" value="1"/>
</dbReference>
<dbReference type="SMART" id="SM00091">
    <property type="entry name" value="PAS"/>
    <property type="match status" value="5"/>
</dbReference>
<comment type="caution">
    <text evidence="12">The sequence shown here is derived from an EMBL/GenBank/DDBJ whole genome shotgun (WGS) entry which is preliminary data.</text>
</comment>
<dbReference type="SUPFAM" id="SSF52172">
    <property type="entry name" value="CheY-like"/>
    <property type="match status" value="1"/>
</dbReference>
<dbReference type="InterPro" id="IPR011006">
    <property type="entry name" value="CheY-like_superfamily"/>
</dbReference>
<feature type="domain" description="PAS" evidence="9">
    <location>
        <begin position="407"/>
        <end position="464"/>
    </location>
</feature>
<dbReference type="Gene3D" id="3.30.450.20">
    <property type="entry name" value="PAS domain"/>
    <property type="match status" value="4"/>
</dbReference>
<evidence type="ECO:0000256" key="2">
    <source>
        <dbReference type="ARBA" id="ARBA00012438"/>
    </source>
</evidence>
<comment type="catalytic activity">
    <reaction evidence="1">
        <text>ATP + protein L-histidine = ADP + protein N-phospho-L-histidine.</text>
        <dbReference type="EC" id="2.7.13.3"/>
    </reaction>
</comment>
<dbReference type="InterPro" id="IPR013655">
    <property type="entry name" value="PAS_fold_3"/>
</dbReference>
<dbReference type="Pfam" id="PF02518">
    <property type="entry name" value="HATPase_c"/>
    <property type="match status" value="1"/>
</dbReference>
<dbReference type="PRINTS" id="PR00344">
    <property type="entry name" value="BCTRLSENSOR"/>
</dbReference>
<evidence type="ECO:0000256" key="1">
    <source>
        <dbReference type="ARBA" id="ARBA00000085"/>
    </source>
</evidence>
<dbReference type="Pfam" id="PF08448">
    <property type="entry name" value="PAS_4"/>
    <property type="match status" value="1"/>
</dbReference>